<organism evidence="2 3">
    <name type="scientific">Oleomonas cavernae</name>
    <dbReference type="NCBI Taxonomy" id="2320859"/>
    <lineage>
        <taxon>Bacteria</taxon>
        <taxon>Pseudomonadati</taxon>
        <taxon>Pseudomonadota</taxon>
        <taxon>Alphaproteobacteria</taxon>
        <taxon>Acetobacterales</taxon>
        <taxon>Acetobacteraceae</taxon>
        <taxon>Oleomonas</taxon>
    </lineage>
</organism>
<accession>A0A418WFI3</accession>
<evidence type="ECO:0000313" key="3">
    <source>
        <dbReference type="Proteomes" id="UP000284605"/>
    </source>
</evidence>
<dbReference type="InterPro" id="IPR000917">
    <property type="entry name" value="Sulfatase_N"/>
</dbReference>
<dbReference type="EMBL" id="QYUK01000011">
    <property type="protein sequence ID" value="RJF88785.1"/>
    <property type="molecule type" value="Genomic_DNA"/>
</dbReference>
<dbReference type="Gene3D" id="3.40.720.10">
    <property type="entry name" value="Alkaline Phosphatase, subunit A"/>
    <property type="match status" value="1"/>
</dbReference>
<evidence type="ECO:0000313" key="2">
    <source>
        <dbReference type="EMBL" id="RJF88785.1"/>
    </source>
</evidence>
<dbReference type="SUPFAM" id="SSF53649">
    <property type="entry name" value="Alkaline phosphatase-like"/>
    <property type="match status" value="1"/>
</dbReference>
<dbReference type="GO" id="GO:0015024">
    <property type="term" value="F:glucuronate-2-sulfatase activity"/>
    <property type="evidence" value="ECO:0007669"/>
    <property type="project" value="TreeGrafter"/>
</dbReference>
<reference evidence="2 3" key="1">
    <citation type="submission" date="2018-09" db="EMBL/GenBank/DDBJ databases">
        <authorList>
            <person name="Zhu H."/>
        </authorList>
    </citation>
    <scope>NUCLEOTIDE SEQUENCE [LARGE SCALE GENOMIC DNA]</scope>
    <source>
        <strain evidence="2 3">K1W22B-8</strain>
    </source>
</reference>
<proteinExistence type="predicted"/>
<dbReference type="AlphaFoldDB" id="A0A418WFI3"/>
<dbReference type="PANTHER" id="PTHR46615:SF1">
    <property type="entry name" value="ARYLSULFATASE K"/>
    <property type="match status" value="1"/>
</dbReference>
<sequence>MADTGFGGGNGDKPRGLTRKEFLLGASALAGLAGCREEVARGKTAAAPAPAIHRGRRHNILMILTDQERADVDLPATLSLPHHERLRARSVNFTNYHVTTAPCSPSRSVIYTGRHTKYTRVLGNPGTTLPAELDTSISTIGTMLREQGYYTAYKGKWHLSPLYVILDTQLFAYPTKTDALEPFGFSDYSVMGDRLGGVWDGFIHDREIAGEAVQWLHGKARSLGDDQPWFLAVNLVNPHDMMFFDAGGEQRATQTLPDLLQPLREAPGLWPYTEDLAVALPRSHHADDLSTKPWAHRAFREINNTVFGRIGDEAAWARAQNYYFNCIRDVDQYVGVVLDALAAAGLADNTIVLLSSDHGEMAGAHGLREKGPCIYKENVRVPLIVHHPDIAAGRDTAALGSALDLAPTILSMAGLEDGERRSRYPDLKGIDLSPAIGTVGGKSARDDRGMLFYFGVGIWADPPFAKQALASFREGGMPQVYVDAILSGQLGPSLRSRALFRGLYDGRYKFARYFGGEEHNTPADLGALLRDNDVELYDTQADPDELVNLAVNPEPHRDLLTRLNAATNAAVLAELSDGDKDDGSEFD</sequence>
<dbReference type="InterPro" id="IPR051849">
    <property type="entry name" value="GAG-degrading_sulfatase"/>
</dbReference>
<dbReference type="Pfam" id="PF00884">
    <property type="entry name" value="Sulfatase"/>
    <property type="match status" value="1"/>
</dbReference>
<dbReference type="Proteomes" id="UP000284605">
    <property type="component" value="Unassembled WGS sequence"/>
</dbReference>
<gene>
    <name evidence="2" type="ORF">D3874_18815</name>
</gene>
<dbReference type="InterPro" id="IPR017850">
    <property type="entry name" value="Alkaline_phosphatase_core_sf"/>
</dbReference>
<keyword evidence="3" id="KW-1185">Reference proteome</keyword>
<protein>
    <submittedName>
        <fullName evidence="2">Sulfatase</fullName>
    </submittedName>
</protein>
<dbReference type="CDD" id="cd16035">
    <property type="entry name" value="sulfatase_like"/>
    <property type="match status" value="1"/>
</dbReference>
<name>A0A418WFI3_9PROT</name>
<dbReference type="RefSeq" id="WP_119779617.1">
    <property type="nucleotide sequence ID" value="NZ_QYUK01000011.1"/>
</dbReference>
<evidence type="ECO:0000259" key="1">
    <source>
        <dbReference type="Pfam" id="PF00884"/>
    </source>
</evidence>
<dbReference type="OrthoDB" id="9795675at2"/>
<dbReference type="GO" id="GO:0004065">
    <property type="term" value="F:arylsulfatase activity"/>
    <property type="evidence" value="ECO:0007669"/>
    <property type="project" value="TreeGrafter"/>
</dbReference>
<dbReference type="PANTHER" id="PTHR46615">
    <property type="entry name" value="ARYLSULFATASE K"/>
    <property type="match status" value="1"/>
</dbReference>
<comment type="caution">
    <text evidence="2">The sequence shown here is derived from an EMBL/GenBank/DDBJ whole genome shotgun (WGS) entry which is preliminary data.</text>
</comment>
<feature type="domain" description="Sulfatase N-terminal" evidence="1">
    <location>
        <begin position="59"/>
        <end position="414"/>
    </location>
</feature>